<dbReference type="InterPro" id="IPR022644">
    <property type="entry name" value="De-COase2_N"/>
</dbReference>
<name>A0A6J6QCD4_9ZZZZ</name>
<dbReference type="SUPFAM" id="SSF50621">
    <property type="entry name" value="Alanine racemase C-terminal domain-like"/>
    <property type="match status" value="1"/>
</dbReference>
<gene>
    <name evidence="7" type="ORF">UFOPK2598_00991</name>
</gene>
<dbReference type="EMBL" id="CAEZXV010000125">
    <property type="protein sequence ID" value="CAB4708877.1"/>
    <property type="molecule type" value="Genomic_DNA"/>
</dbReference>
<dbReference type="GO" id="GO:0008836">
    <property type="term" value="F:diaminopimelate decarboxylase activity"/>
    <property type="evidence" value="ECO:0007669"/>
    <property type="project" value="InterPro"/>
</dbReference>
<protein>
    <submittedName>
        <fullName evidence="7">Unannotated protein</fullName>
    </submittedName>
</protein>
<dbReference type="InterPro" id="IPR022643">
    <property type="entry name" value="De-COase2_C"/>
</dbReference>
<keyword evidence="2" id="KW-0210">Decarboxylase</keyword>
<proteinExistence type="inferred from homology"/>
<dbReference type="Gene3D" id="2.40.37.10">
    <property type="entry name" value="Lyase, Ornithine Decarboxylase, Chain A, domain 1"/>
    <property type="match status" value="1"/>
</dbReference>
<sequence>MNFIPEVFSIKSEMVAGELVIGGCKASSLAREFGTPLFVIDEADFKYRLNGWKSALVDNFGANAGQVYYASKSFISVEVAKWIAESGIGIDVCTGGELAVALAANFPADRIEVHGNNKSEAEISKAISVGVSKIVIDSTFEIERVNRLAGAAGKIQSVLLRITPGVDAHTLEAISTAHEDVKFGFSIASGAAWKAISEVEAAANLKLEGLHCHIGSQIFESEGFILATTRLIELAAKFKAEFNRELAELDLGGGYGIAYLAGDKTFDPNQVMSALAELVGKECSRHGLKIPKISIEPGRAIAGPTTTTLYEVGTIKDVELDGGKKRRYIAVDGGMSDNIRPGLYGAKYSAILASRTSQANAIDSRLVGKHCETGDIIIREIDLPEDIGPGDILAVPATGAYGRSMASNYNHMMKPAVVAVANGGARVILRRETEADLLALDVVEAPKPIK</sequence>
<dbReference type="FunFam" id="3.20.20.10:FF:000003">
    <property type="entry name" value="Diaminopimelate decarboxylase"/>
    <property type="match status" value="1"/>
</dbReference>
<dbReference type="GO" id="GO:0009089">
    <property type="term" value="P:lysine biosynthetic process via diaminopimelate"/>
    <property type="evidence" value="ECO:0007669"/>
    <property type="project" value="InterPro"/>
</dbReference>
<dbReference type="NCBIfam" id="TIGR01048">
    <property type="entry name" value="lysA"/>
    <property type="match status" value="1"/>
</dbReference>
<dbReference type="AlphaFoldDB" id="A0A6J6QCD4"/>
<dbReference type="CDD" id="cd06828">
    <property type="entry name" value="PLPDE_III_DapDC"/>
    <property type="match status" value="1"/>
</dbReference>
<dbReference type="SUPFAM" id="SSF51419">
    <property type="entry name" value="PLP-binding barrel"/>
    <property type="match status" value="1"/>
</dbReference>
<reference evidence="7" key="1">
    <citation type="submission" date="2020-05" db="EMBL/GenBank/DDBJ databases">
        <authorList>
            <person name="Chiriac C."/>
            <person name="Salcher M."/>
            <person name="Ghai R."/>
            <person name="Kavagutti S V."/>
        </authorList>
    </citation>
    <scope>NUCLEOTIDE SEQUENCE</scope>
</reference>
<evidence type="ECO:0000313" key="7">
    <source>
        <dbReference type="EMBL" id="CAB4708877.1"/>
    </source>
</evidence>
<feature type="domain" description="Orn/DAP/Arg decarboxylase 2 N-terminal" evidence="6">
    <location>
        <begin position="46"/>
        <end position="302"/>
    </location>
</feature>
<keyword evidence="3" id="KW-0663">Pyridoxal phosphate</keyword>
<dbReference type="Pfam" id="PF02784">
    <property type="entry name" value="Orn_Arg_deC_N"/>
    <property type="match status" value="1"/>
</dbReference>
<dbReference type="HAMAP" id="MF_02120">
    <property type="entry name" value="LysA"/>
    <property type="match status" value="1"/>
</dbReference>
<dbReference type="PANTHER" id="PTHR43727:SF2">
    <property type="entry name" value="GROUP IV DECARBOXYLASE"/>
    <property type="match status" value="1"/>
</dbReference>
<dbReference type="InterPro" id="IPR000183">
    <property type="entry name" value="Orn/DAP/Arg_de-COase"/>
</dbReference>
<dbReference type="PRINTS" id="PR01179">
    <property type="entry name" value="ODADCRBXLASE"/>
</dbReference>
<dbReference type="InterPro" id="IPR022657">
    <property type="entry name" value="De-COase2_CS"/>
</dbReference>
<dbReference type="Pfam" id="PF00278">
    <property type="entry name" value="Orn_DAP_Arg_deC"/>
    <property type="match status" value="1"/>
</dbReference>
<dbReference type="PRINTS" id="PR01181">
    <property type="entry name" value="DAPDCRBXLASE"/>
</dbReference>
<evidence type="ECO:0000259" key="5">
    <source>
        <dbReference type="Pfam" id="PF00278"/>
    </source>
</evidence>
<evidence type="ECO:0000256" key="1">
    <source>
        <dbReference type="ARBA" id="ARBA00001933"/>
    </source>
</evidence>
<accession>A0A6J6QCD4</accession>
<dbReference type="PANTHER" id="PTHR43727">
    <property type="entry name" value="DIAMINOPIMELATE DECARBOXYLASE"/>
    <property type="match status" value="1"/>
</dbReference>
<dbReference type="InterPro" id="IPR029066">
    <property type="entry name" value="PLP-binding_barrel"/>
</dbReference>
<feature type="domain" description="Orn/DAP/Arg decarboxylase 2 C-terminal" evidence="5">
    <location>
        <begin position="304"/>
        <end position="399"/>
    </location>
</feature>
<dbReference type="PROSITE" id="PS00878">
    <property type="entry name" value="ODR_DC_2_1"/>
    <property type="match status" value="1"/>
</dbReference>
<dbReference type="InterPro" id="IPR022653">
    <property type="entry name" value="De-COase2_pyr-phos_BS"/>
</dbReference>
<comment type="cofactor">
    <cofactor evidence="1">
        <name>pyridoxal 5'-phosphate</name>
        <dbReference type="ChEBI" id="CHEBI:597326"/>
    </cofactor>
</comment>
<keyword evidence="4" id="KW-0456">Lyase</keyword>
<evidence type="ECO:0000256" key="4">
    <source>
        <dbReference type="ARBA" id="ARBA00023239"/>
    </source>
</evidence>
<evidence type="ECO:0000256" key="3">
    <source>
        <dbReference type="ARBA" id="ARBA00022898"/>
    </source>
</evidence>
<evidence type="ECO:0000256" key="2">
    <source>
        <dbReference type="ARBA" id="ARBA00022793"/>
    </source>
</evidence>
<dbReference type="InterPro" id="IPR009006">
    <property type="entry name" value="Ala_racemase/Decarboxylase_C"/>
</dbReference>
<dbReference type="InterPro" id="IPR002986">
    <property type="entry name" value="DAP_deCOOHase_LysA"/>
</dbReference>
<dbReference type="PROSITE" id="PS00879">
    <property type="entry name" value="ODR_DC_2_2"/>
    <property type="match status" value="1"/>
</dbReference>
<organism evidence="7">
    <name type="scientific">freshwater metagenome</name>
    <dbReference type="NCBI Taxonomy" id="449393"/>
    <lineage>
        <taxon>unclassified sequences</taxon>
        <taxon>metagenomes</taxon>
        <taxon>ecological metagenomes</taxon>
    </lineage>
</organism>
<dbReference type="Gene3D" id="3.20.20.10">
    <property type="entry name" value="Alanine racemase"/>
    <property type="match status" value="1"/>
</dbReference>
<evidence type="ECO:0000259" key="6">
    <source>
        <dbReference type="Pfam" id="PF02784"/>
    </source>
</evidence>